<dbReference type="Proteomes" id="UP000265916">
    <property type="component" value="Unassembled WGS sequence"/>
</dbReference>
<organism evidence="2 3">
    <name type="scientific">Psittacicella hinzii</name>
    <dbReference type="NCBI Taxonomy" id="2028575"/>
    <lineage>
        <taxon>Bacteria</taxon>
        <taxon>Pseudomonadati</taxon>
        <taxon>Pseudomonadota</taxon>
        <taxon>Gammaproteobacteria</taxon>
        <taxon>Pasteurellales</taxon>
        <taxon>Psittacicellaceae</taxon>
        <taxon>Psittacicella</taxon>
    </lineage>
</organism>
<dbReference type="RefSeq" id="WP_147397174.1">
    <property type="nucleotide sequence ID" value="NZ_NRJG01000003.1"/>
</dbReference>
<dbReference type="PANTHER" id="PTHR43441:SF11">
    <property type="entry name" value="RIBOSOMAL-PROTEIN-SERINE ACETYLTRANSFERASE"/>
    <property type="match status" value="1"/>
</dbReference>
<dbReference type="InterPro" id="IPR000182">
    <property type="entry name" value="GNAT_dom"/>
</dbReference>
<dbReference type="EMBL" id="NRJG01000003">
    <property type="protein sequence ID" value="RIY40807.1"/>
    <property type="molecule type" value="Genomic_DNA"/>
</dbReference>
<keyword evidence="3" id="KW-1185">Reference proteome</keyword>
<dbReference type="InterPro" id="IPR016181">
    <property type="entry name" value="Acyl_CoA_acyltransferase"/>
</dbReference>
<comment type="caution">
    <text evidence="2">The sequence shown here is derived from an EMBL/GenBank/DDBJ whole genome shotgun (WGS) entry which is preliminary data.</text>
</comment>
<name>A0A3A1YXL7_9GAMM</name>
<dbReference type="Gene3D" id="3.40.630.30">
    <property type="match status" value="1"/>
</dbReference>
<feature type="domain" description="N-acetyltransferase" evidence="1">
    <location>
        <begin position="26"/>
        <end position="171"/>
    </location>
</feature>
<sequence length="194" mass="21929">MTKTTNFPSSALVAAMQEVIKLPQELELHPITLELVEKTYPQLEASLPYLAEFLPWAKNTTLSSLLYFSQSLLAQHQAGTSLEFYIYDALKQVYVGRISARIFTANATYPQGYVDYGYYLFQEQQGHGYMQRALTGLRTLIASYEPEISMVVRTLAHNVKSKQVALKSGFVQVEQASQQSDDKASYTFIYVKNS</sequence>
<dbReference type="SUPFAM" id="SSF55729">
    <property type="entry name" value="Acyl-CoA N-acyltransferases (Nat)"/>
    <property type="match status" value="1"/>
</dbReference>
<reference evidence="2 3" key="1">
    <citation type="submission" date="2017-08" db="EMBL/GenBank/DDBJ databases">
        <title>Reclassification of Bisgaard taxon 37 and 44.</title>
        <authorList>
            <person name="Christensen H."/>
        </authorList>
    </citation>
    <scope>NUCLEOTIDE SEQUENCE [LARGE SCALE GENOMIC DNA]</scope>
    <source>
        <strain evidence="2 3">111</strain>
    </source>
</reference>
<dbReference type="InterPro" id="IPR051908">
    <property type="entry name" value="Ribosomal_N-acetyltransferase"/>
</dbReference>
<dbReference type="PANTHER" id="PTHR43441">
    <property type="entry name" value="RIBOSOMAL-PROTEIN-SERINE ACETYLTRANSFERASE"/>
    <property type="match status" value="1"/>
</dbReference>
<accession>A0A3A1YXL7</accession>
<dbReference type="Pfam" id="PF13302">
    <property type="entry name" value="Acetyltransf_3"/>
    <property type="match status" value="1"/>
</dbReference>
<dbReference type="GO" id="GO:0008999">
    <property type="term" value="F:protein-N-terminal-alanine acetyltransferase activity"/>
    <property type="evidence" value="ECO:0007669"/>
    <property type="project" value="TreeGrafter"/>
</dbReference>
<feature type="non-terminal residue" evidence="2">
    <location>
        <position position="194"/>
    </location>
</feature>
<dbReference type="GO" id="GO:1990189">
    <property type="term" value="F:protein N-terminal-serine acetyltransferase activity"/>
    <property type="evidence" value="ECO:0007669"/>
    <property type="project" value="TreeGrafter"/>
</dbReference>
<evidence type="ECO:0000259" key="1">
    <source>
        <dbReference type="Pfam" id="PF13302"/>
    </source>
</evidence>
<dbReference type="GO" id="GO:0005737">
    <property type="term" value="C:cytoplasm"/>
    <property type="evidence" value="ECO:0007669"/>
    <property type="project" value="TreeGrafter"/>
</dbReference>
<dbReference type="AlphaFoldDB" id="A0A3A1YXL7"/>
<gene>
    <name evidence="2" type="ORF">CKF58_00175</name>
</gene>
<proteinExistence type="predicted"/>
<evidence type="ECO:0000313" key="3">
    <source>
        <dbReference type="Proteomes" id="UP000265916"/>
    </source>
</evidence>
<protein>
    <recommendedName>
        <fullName evidence="1">N-acetyltransferase domain-containing protein</fullName>
    </recommendedName>
</protein>
<dbReference type="OrthoDB" id="9784707at2"/>
<evidence type="ECO:0000313" key="2">
    <source>
        <dbReference type="EMBL" id="RIY40807.1"/>
    </source>
</evidence>